<evidence type="ECO:0000256" key="1">
    <source>
        <dbReference type="SAM" id="Phobius"/>
    </source>
</evidence>
<feature type="transmembrane region" description="Helical" evidence="1">
    <location>
        <begin position="49"/>
        <end position="67"/>
    </location>
</feature>
<keyword evidence="1" id="KW-0812">Transmembrane</keyword>
<accession>A0A6B0T6T5</accession>
<evidence type="ECO:0000313" key="2">
    <source>
        <dbReference type="EMBL" id="MXR42199.1"/>
    </source>
</evidence>
<evidence type="ECO:0000313" key="3">
    <source>
        <dbReference type="Proteomes" id="UP000437065"/>
    </source>
</evidence>
<sequence length="78" mass="7866">MSEAETRRSIRRGVAVLSLPLSLLLLQVPVATANLPGAVESPLPGMSRVAGGVLLVAAAVYLAGSVGRQIAAAADTPF</sequence>
<dbReference type="EMBL" id="WUUS01000007">
    <property type="protein sequence ID" value="MXR42199.1"/>
    <property type="molecule type" value="Genomic_DNA"/>
</dbReference>
<comment type="caution">
    <text evidence="2">The sequence shown here is derived from an EMBL/GenBank/DDBJ whole genome shotgun (WGS) entry which is preliminary data.</text>
</comment>
<gene>
    <name evidence="2" type="ORF">GRX01_12720</name>
</gene>
<organism evidence="2 3">
    <name type="scientific">Halobaculum saliterrae</name>
    <dbReference type="NCBI Taxonomy" id="2073113"/>
    <lineage>
        <taxon>Archaea</taxon>
        <taxon>Methanobacteriati</taxon>
        <taxon>Methanobacteriota</taxon>
        <taxon>Stenosarchaea group</taxon>
        <taxon>Halobacteria</taxon>
        <taxon>Halobacteriales</taxon>
        <taxon>Haloferacaceae</taxon>
        <taxon>Halobaculum</taxon>
    </lineage>
</organism>
<reference evidence="2 3" key="1">
    <citation type="submission" date="2019-12" db="EMBL/GenBank/DDBJ databases">
        <title>Isolation and characterization of three novel carbon monoxide-oxidizing members of Halobacteria from salione crusts and soils.</title>
        <authorList>
            <person name="Myers M.R."/>
            <person name="King G.M."/>
        </authorList>
    </citation>
    <scope>NUCLEOTIDE SEQUENCE [LARGE SCALE GENOMIC DNA]</scope>
    <source>
        <strain evidence="2 3">WSA2</strain>
    </source>
</reference>
<keyword evidence="1" id="KW-0472">Membrane</keyword>
<protein>
    <submittedName>
        <fullName evidence="2">Uncharacterized protein</fullName>
    </submittedName>
</protein>
<dbReference type="RefSeq" id="WP_233741025.1">
    <property type="nucleotide sequence ID" value="NZ_WUUS01000007.1"/>
</dbReference>
<name>A0A6B0T6T5_9EURY</name>
<keyword evidence="3" id="KW-1185">Reference proteome</keyword>
<keyword evidence="1" id="KW-1133">Transmembrane helix</keyword>
<proteinExistence type="predicted"/>
<dbReference type="Proteomes" id="UP000437065">
    <property type="component" value="Unassembled WGS sequence"/>
</dbReference>
<dbReference type="AlphaFoldDB" id="A0A6B0T6T5"/>